<gene>
    <name evidence="1" type="ORF">ADS77_06250</name>
</gene>
<name>A0A0N1EM29_9GAMM</name>
<reference evidence="1 2" key="1">
    <citation type="submission" date="2015-08" db="EMBL/GenBank/DDBJ databases">
        <title>Draft Genome Sequence of Pseudoalteromonas porphyrae UCD-SED14.</title>
        <authorList>
            <person name="Coil D.A."/>
            <person name="Jospin G."/>
            <person name="Lee R.D."/>
            <person name="Eisen J.A."/>
        </authorList>
    </citation>
    <scope>NUCLEOTIDE SEQUENCE [LARGE SCALE GENOMIC DNA]</scope>
    <source>
        <strain evidence="1 2">UCD-SED14</strain>
    </source>
</reference>
<dbReference type="STRING" id="187330.AMS58_03285"/>
<evidence type="ECO:0000313" key="1">
    <source>
        <dbReference type="EMBL" id="KPH64283.1"/>
    </source>
</evidence>
<dbReference type="AlphaFoldDB" id="A0A0N1EM29"/>
<organism evidence="1 2">
    <name type="scientific">Pseudoalteromonas porphyrae</name>
    <dbReference type="NCBI Taxonomy" id="187330"/>
    <lineage>
        <taxon>Bacteria</taxon>
        <taxon>Pseudomonadati</taxon>
        <taxon>Pseudomonadota</taxon>
        <taxon>Gammaproteobacteria</taxon>
        <taxon>Alteromonadales</taxon>
        <taxon>Pseudoalteromonadaceae</taxon>
        <taxon>Pseudoalteromonas</taxon>
    </lineage>
</organism>
<dbReference type="PIRSF" id="PIRSF037225">
    <property type="entry name" value="UCP037225"/>
    <property type="match status" value="1"/>
</dbReference>
<sequence>MKNHLSQRISCPHCGHHIHITLDASDGDQDYFEDCTACCNPIHFNMHIDYAINKIELHIDSDDEQIF</sequence>
<dbReference type="InterPro" id="IPR025990">
    <property type="entry name" value="zinc_ribbon_bacterial"/>
</dbReference>
<dbReference type="OrthoDB" id="9814566at2"/>
<dbReference type="PATRIC" id="fig|187330.3.peg.3228"/>
<keyword evidence="2" id="KW-1185">Reference proteome</keyword>
<dbReference type="RefSeq" id="WP_054203596.1">
    <property type="nucleotide sequence ID" value="NZ_LHPH01000005.1"/>
</dbReference>
<dbReference type="InterPro" id="IPR017143">
    <property type="entry name" value="UCP037225"/>
</dbReference>
<protein>
    <recommendedName>
        <fullName evidence="3">Zn-ribbon protein</fullName>
    </recommendedName>
</protein>
<dbReference type="Proteomes" id="UP000037848">
    <property type="component" value="Unassembled WGS sequence"/>
</dbReference>
<proteinExistence type="predicted"/>
<accession>A0A0N1EM29</accession>
<dbReference type="EMBL" id="LHPH01000005">
    <property type="protein sequence ID" value="KPH64283.1"/>
    <property type="molecule type" value="Genomic_DNA"/>
</dbReference>
<evidence type="ECO:0008006" key="3">
    <source>
        <dbReference type="Google" id="ProtNLM"/>
    </source>
</evidence>
<evidence type="ECO:0000313" key="2">
    <source>
        <dbReference type="Proteomes" id="UP000037848"/>
    </source>
</evidence>
<dbReference type="Pfam" id="PF14255">
    <property type="entry name" value="Zn_ribbon_21"/>
    <property type="match status" value="1"/>
</dbReference>
<comment type="caution">
    <text evidence="1">The sequence shown here is derived from an EMBL/GenBank/DDBJ whole genome shotgun (WGS) entry which is preliminary data.</text>
</comment>